<evidence type="ECO:0000256" key="2">
    <source>
        <dbReference type="ARBA" id="ARBA00022485"/>
    </source>
</evidence>
<evidence type="ECO:0000259" key="8">
    <source>
        <dbReference type="PROSITE" id="PS51449"/>
    </source>
</evidence>
<dbReference type="SFLD" id="SFLDS00029">
    <property type="entry name" value="Radical_SAM"/>
    <property type="match status" value="1"/>
</dbReference>
<dbReference type="Proteomes" id="UP000476338">
    <property type="component" value="Unassembled WGS sequence"/>
</dbReference>
<evidence type="ECO:0000256" key="4">
    <source>
        <dbReference type="ARBA" id="ARBA00022691"/>
    </source>
</evidence>
<name>A0A6L5WGZ7_9BACT</name>
<dbReference type="SFLD" id="SFLDG01082">
    <property type="entry name" value="B12-binding_domain_containing"/>
    <property type="match status" value="1"/>
</dbReference>
<keyword evidence="11" id="KW-1185">Reference proteome</keyword>
<comment type="cofactor">
    <cofactor evidence="1">
        <name>[4Fe-4S] cluster</name>
        <dbReference type="ChEBI" id="CHEBI:49883"/>
    </cofactor>
</comment>
<keyword evidence="2" id="KW-0004">4Fe-4S</keyword>
<evidence type="ECO:0000259" key="9">
    <source>
        <dbReference type="PROSITE" id="PS51918"/>
    </source>
</evidence>
<keyword evidence="4" id="KW-0949">S-adenosyl-L-methionine</keyword>
<dbReference type="GO" id="GO:0051539">
    <property type="term" value="F:4 iron, 4 sulfur cluster binding"/>
    <property type="evidence" value="ECO:0007669"/>
    <property type="project" value="UniProtKB-KW"/>
</dbReference>
<dbReference type="Gene3D" id="3.80.30.20">
    <property type="entry name" value="tm_1862 like domain"/>
    <property type="match status" value="1"/>
</dbReference>
<evidence type="ECO:0000313" key="11">
    <source>
        <dbReference type="Proteomes" id="UP000476338"/>
    </source>
</evidence>
<dbReference type="SUPFAM" id="SSF102114">
    <property type="entry name" value="Radical SAM enzymes"/>
    <property type="match status" value="1"/>
</dbReference>
<feature type="domain" description="Radical SAM core" evidence="9">
    <location>
        <begin position="127"/>
        <end position="352"/>
    </location>
</feature>
<dbReference type="InterPro" id="IPR007197">
    <property type="entry name" value="rSAM"/>
</dbReference>
<dbReference type="PROSITE" id="PS51449">
    <property type="entry name" value="MTTASE_N"/>
    <property type="match status" value="1"/>
</dbReference>
<dbReference type="NCBIfam" id="TIGR00089">
    <property type="entry name" value="MiaB/RimO family radical SAM methylthiotransferase"/>
    <property type="match status" value="1"/>
</dbReference>
<dbReference type="RefSeq" id="WP_154570575.1">
    <property type="nucleotide sequence ID" value="NZ_VWSJ01000009.1"/>
</dbReference>
<dbReference type="AlphaFoldDB" id="A0A6L5WGZ7"/>
<organism evidence="10 11">
    <name type="scientific">Campylobacter portucalensis</name>
    <dbReference type="NCBI Taxonomy" id="2608384"/>
    <lineage>
        <taxon>Bacteria</taxon>
        <taxon>Pseudomonadati</taxon>
        <taxon>Campylobacterota</taxon>
        <taxon>Epsilonproteobacteria</taxon>
        <taxon>Campylobacterales</taxon>
        <taxon>Campylobacteraceae</taxon>
        <taxon>Campylobacter</taxon>
    </lineage>
</organism>
<dbReference type="GO" id="GO:0046872">
    <property type="term" value="F:metal ion binding"/>
    <property type="evidence" value="ECO:0007669"/>
    <property type="project" value="UniProtKB-KW"/>
</dbReference>
<dbReference type="PROSITE" id="PS01278">
    <property type="entry name" value="MTTASE_RADICAL"/>
    <property type="match status" value="1"/>
</dbReference>
<keyword evidence="6" id="KW-0408">Iron</keyword>
<dbReference type="CDD" id="cd01335">
    <property type="entry name" value="Radical_SAM"/>
    <property type="match status" value="1"/>
</dbReference>
<keyword evidence="3 10" id="KW-0808">Transferase</keyword>
<evidence type="ECO:0000256" key="3">
    <source>
        <dbReference type="ARBA" id="ARBA00022679"/>
    </source>
</evidence>
<dbReference type="InterPro" id="IPR038135">
    <property type="entry name" value="Methylthiotransferase_N_sf"/>
</dbReference>
<dbReference type="InterPro" id="IPR023404">
    <property type="entry name" value="rSAM_horseshoe"/>
</dbReference>
<comment type="caution">
    <text evidence="10">The sequence shown here is derived from an EMBL/GenBank/DDBJ whole genome shotgun (WGS) entry which is preliminary data.</text>
</comment>
<reference evidence="10 11" key="1">
    <citation type="submission" date="2019-09" db="EMBL/GenBank/DDBJ databases">
        <authorList>
            <person name="Silva M."/>
            <person name="Pereira G."/>
            <person name="Lopes-Da-Costa L."/>
            <person name="Silva E."/>
        </authorList>
    </citation>
    <scope>NUCLEOTIDE SEQUENCE [LARGE SCALE GENOMIC DNA]</scope>
    <source>
        <strain evidence="10 11">FMV-PI01</strain>
    </source>
</reference>
<accession>A0A6L5WGZ7</accession>
<dbReference type="SMART" id="SM00729">
    <property type="entry name" value="Elp3"/>
    <property type="match status" value="1"/>
</dbReference>
<dbReference type="Pfam" id="PF00919">
    <property type="entry name" value="UPF0004"/>
    <property type="match status" value="1"/>
</dbReference>
<dbReference type="EMBL" id="VWSJ01000009">
    <property type="protein sequence ID" value="MSN96309.1"/>
    <property type="molecule type" value="Genomic_DNA"/>
</dbReference>
<proteinExistence type="predicted"/>
<dbReference type="InterPro" id="IPR020612">
    <property type="entry name" value="Methylthiotransferase_CS"/>
</dbReference>
<dbReference type="InterPro" id="IPR006638">
    <property type="entry name" value="Elp3/MiaA/NifB-like_rSAM"/>
</dbReference>
<dbReference type="PROSITE" id="PS51918">
    <property type="entry name" value="RADICAL_SAM"/>
    <property type="match status" value="1"/>
</dbReference>
<sequence>MKVYFKTFGCRTNIYDSELMKNSLKIHEICDNESEADAIIVNSCTVTNGADSDVRNYINRIKRSGKKVLLTGCGAVSRGDELLKSGKVFGVFGMSEKSQIDDFLDRKTNFIELGNLNSKEKNFVTNFTNHTKAFLKIQEGCNFNCSYCIIPQVRGRARSEDEEKILLEAKNLVEKGFCELVLTGTNIGSYGRDNSSNLGNLLKKLSKINGVKRIRLGSLEPSQIDDSFKEILNEPWLEKHLHIALQHTSPKMLKIMRRRNEALKDIELFFELASKGFALGTDFIVGHPGESDEIWEEAIVNFRAFPLTHLHAFIYSKRDGTHSASLKMDVNGTLAKKRLKMIQNIVDLNNFNFRKMQKNPLEILVEQKNGDYFSGFDEYYNKIYIKSDQDLKNRWIKVVDYEAKFDANYAEI</sequence>
<dbReference type="PANTHER" id="PTHR11918:SF45">
    <property type="entry name" value="THREONYLCARBAMOYLADENOSINE TRNA METHYLTHIOTRANSFERASE"/>
    <property type="match status" value="1"/>
</dbReference>
<dbReference type="InterPro" id="IPR005839">
    <property type="entry name" value="Methylthiotransferase"/>
</dbReference>
<dbReference type="InterPro" id="IPR058240">
    <property type="entry name" value="rSAM_sf"/>
</dbReference>
<dbReference type="InterPro" id="IPR006467">
    <property type="entry name" value="MiaB-like_bact"/>
</dbReference>
<reference evidence="10 11" key="2">
    <citation type="submission" date="2020-03" db="EMBL/GenBank/DDBJ databases">
        <title>Campylobacter portucalensis sp. nov., a new species of Campylobacter isolated from the reproductive tract of bulls.</title>
        <authorList>
            <person name="Silva M.F."/>
            <person name="Pereira G."/>
            <person name="Carneiro C."/>
            <person name="Hemphill A."/>
            <person name="Mateus L."/>
            <person name="Lopes-Da-Costa L."/>
            <person name="Silva E."/>
        </authorList>
    </citation>
    <scope>NUCLEOTIDE SEQUENCE [LARGE SCALE GENOMIC DNA]</scope>
    <source>
        <strain evidence="10 11">FMV-PI01</strain>
    </source>
</reference>
<evidence type="ECO:0000313" key="10">
    <source>
        <dbReference type="EMBL" id="MSN96309.1"/>
    </source>
</evidence>
<dbReference type="GO" id="GO:0035598">
    <property type="term" value="F:tRNA (N(6)-L-threonylcarbamoyladenosine(37)-C(2))-methylthiotransferase activity"/>
    <property type="evidence" value="ECO:0007669"/>
    <property type="project" value="TreeGrafter"/>
</dbReference>
<evidence type="ECO:0000256" key="6">
    <source>
        <dbReference type="ARBA" id="ARBA00023004"/>
    </source>
</evidence>
<evidence type="ECO:0000256" key="5">
    <source>
        <dbReference type="ARBA" id="ARBA00022723"/>
    </source>
</evidence>
<dbReference type="Pfam" id="PF04055">
    <property type="entry name" value="Radical_SAM"/>
    <property type="match status" value="1"/>
</dbReference>
<dbReference type="Gene3D" id="3.40.50.12160">
    <property type="entry name" value="Methylthiotransferase, N-terminal domain"/>
    <property type="match status" value="1"/>
</dbReference>
<dbReference type="PANTHER" id="PTHR11918">
    <property type="entry name" value="RADICAL SAM PROTEINS"/>
    <property type="match status" value="1"/>
</dbReference>
<evidence type="ECO:0000256" key="7">
    <source>
        <dbReference type="ARBA" id="ARBA00023014"/>
    </source>
</evidence>
<evidence type="ECO:0000256" key="1">
    <source>
        <dbReference type="ARBA" id="ARBA00001966"/>
    </source>
</evidence>
<dbReference type="NCBIfam" id="TIGR01579">
    <property type="entry name" value="MiaB-like-C"/>
    <property type="match status" value="1"/>
</dbReference>
<dbReference type="InterPro" id="IPR013848">
    <property type="entry name" value="Methylthiotransferase_N"/>
</dbReference>
<keyword evidence="7" id="KW-0411">Iron-sulfur</keyword>
<feature type="domain" description="MTTase N-terminal" evidence="8">
    <location>
        <begin position="1"/>
        <end position="109"/>
    </location>
</feature>
<keyword evidence="5" id="KW-0479">Metal-binding</keyword>
<protein>
    <submittedName>
        <fullName evidence="10">tRNA (N(6)-L-threonylcarbamoyladenosine(37)-C(2))-methylthiotransferase MtaB</fullName>
    </submittedName>
</protein>
<gene>
    <name evidence="10" type="primary">mtaB</name>
    <name evidence="10" type="ORF">F1B92_03725</name>
</gene>